<feature type="non-terminal residue" evidence="6">
    <location>
        <position position="1"/>
    </location>
</feature>
<evidence type="ECO:0000313" key="6">
    <source>
        <dbReference type="EMBL" id="CAF4356136.1"/>
    </source>
</evidence>
<evidence type="ECO:0000256" key="3">
    <source>
        <dbReference type="ARBA" id="ARBA00023054"/>
    </source>
</evidence>
<dbReference type="EMBL" id="CAJOAY010022320">
    <property type="protein sequence ID" value="CAF4356136.1"/>
    <property type="molecule type" value="Genomic_DNA"/>
</dbReference>
<reference evidence="6" key="1">
    <citation type="submission" date="2021-02" db="EMBL/GenBank/DDBJ databases">
        <authorList>
            <person name="Nowell W R."/>
        </authorList>
    </citation>
    <scope>NUCLEOTIDE SEQUENCE</scope>
</reference>
<evidence type="ECO:0000256" key="5">
    <source>
        <dbReference type="SAM" id="Coils"/>
    </source>
</evidence>
<evidence type="ECO:0000256" key="1">
    <source>
        <dbReference type="ARBA" id="ARBA00005805"/>
    </source>
</evidence>
<evidence type="ECO:0000256" key="2">
    <source>
        <dbReference type="ARBA" id="ARBA00016725"/>
    </source>
</evidence>
<dbReference type="Proteomes" id="UP000663881">
    <property type="component" value="Unassembled WGS sequence"/>
</dbReference>
<sequence>RLHNARKHEVQTEEHMKMLNEREMGRLRQDIIRVENEITNIKDRKSGLADEVFRVTQQLDEMKAQIKWDQQALEAWLEESAQKDEDVMALMKYTRQDEAKVKVRSQK</sequence>
<accession>A0A820LG38</accession>
<dbReference type="PANTHER" id="PTHR18962">
    <property type="entry name" value="COILED-COIL DOMAIN-CONTAINING PROTEIN 39"/>
    <property type="match status" value="1"/>
</dbReference>
<dbReference type="AlphaFoldDB" id="A0A820LG38"/>
<feature type="coiled-coil region" evidence="5">
    <location>
        <begin position="24"/>
        <end position="51"/>
    </location>
</feature>
<dbReference type="InterPro" id="IPR033290">
    <property type="entry name" value="CCDC39"/>
</dbReference>
<dbReference type="GO" id="GO:0036159">
    <property type="term" value="P:inner dynein arm assembly"/>
    <property type="evidence" value="ECO:0007669"/>
    <property type="project" value="InterPro"/>
</dbReference>
<proteinExistence type="inferred from homology"/>
<name>A0A820LG38_9BILA</name>
<dbReference type="PANTHER" id="PTHR18962:SF0">
    <property type="entry name" value="COILED-COIL DOMAIN-CONTAINING PROTEIN 39"/>
    <property type="match status" value="1"/>
</dbReference>
<dbReference type="GO" id="GO:0005576">
    <property type="term" value="C:extracellular region"/>
    <property type="evidence" value="ECO:0007669"/>
    <property type="project" value="GOC"/>
</dbReference>
<gene>
    <name evidence="6" type="ORF">OKA104_LOCUS49072</name>
</gene>
<dbReference type="GO" id="GO:0060287">
    <property type="term" value="P:epithelial cilium movement involved in determination of left/right asymmetry"/>
    <property type="evidence" value="ECO:0007669"/>
    <property type="project" value="TreeGrafter"/>
</dbReference>
<keyword evidence="3 5" id="KW-0175">Coiled coil</keyword>
<dbReference type="Pfam" id="PF24161">
    <property type="entry name" value="CCDC39"/>
    <property type="match status" value="1"/>
</dbReference>
<comment type="caution">
    <text evidence="6">The sequence shown here is derived from an EMBL/GenBank/DDBJ whole genome shotgun (WGS) entry which is preliminary data.</text>
</comment>
<dbReference type="GO" id="GO:0005930">
    <property type="term" value="C:axoneme"/>
    <property type="evidence" value="ECO:0007669"/>
    <property type="project" value="InterPro"/>
</dbReference>
<evidence type="ECO:0000256" key="4">
    <source>
        <dbReference type="ARBA" id="ARBA00045182"/>
    </source>
</evidence>
<organism evidence="6 7">
    <name type="scientific">Adineta steineri</name>
    <dbReference type="NCBI Taxonomy" id="433720"/>
    <lineage>
        <taxon>Eukaryota</taxon>
        <taxon>Metazoa</taxon>
        <taxon>Spiralia</taxon>
        <taxon>Gnathifera</taxon>
        <taxon>Rotifera</taxon>
        <taxon>Eurotatoria</taxon>
        <taxon>Bdelloidea</taxon>
        <taxon>Adinetida</taxon>
        <taxon>Adinetidae</taxon>
        <taxon>Adineta</taxon>
    </lineage>
</organism>
<protein>
    <recommendedName>
        <fullName evidence="2">Coiled-coil domain-containing protein 39</fullName>
    </recommendedName>
</protein>
<evidence type="ECO:0000313" key="7">
    <source>
        <dbReference type="Proteomes" id="UP000663881"/>
    </source>
</evidence>
<dbReference type="GO" id="GO:0060285">
    <property type="term" value="P:cilium-dependent cell motility"/>
    <property type="evidence" value="ECO:0007669"/>
    <property type="project" value="TreeGrafter"/>
</dbReference>
<comment type="similarity">
    <text evidence="1">Belongs to the CCDC39 family.</text>
</comment>
<comment type="function">
    <text evidence="4">Required for assembly of dynein regulatory complex (DRC) and inner dynein arm (IDA) complexes, which are responsible for ciliary beat regulation, thereby playing a central role in motility in cilia and flagella. Probably acts together with CCDC40 to form a molecular ruler that determines the 96 nanometer (nm) repeat length and arrangements of components in cilia and flagella. Not required for outer dynein arm complexes assembly.</text>
</comment>